<evidence type="ECO:0000313" key="3">
    <source>
        <dbReference type="WBParaSite" id="EVEC_0001125401-mRNA-1"/>
    </source>
</evidence>
<protein>
    <submittedName>
        <fullName evidence="3">Rab-like protein 5</fullName>
    </submittedName>
</protein>
<accession>A0A0N4VK72</accession>
<gene>
    <name evidence="1" type="ORF">EVEC_LOCUS10568</name>
</gene>
<sequence length="136" mass="15447">MEGIKVVLNDHNVTTEVELWDCSGDFKYAKCWPALRRKSQGVIIVCRPEMNDGRSLLPWYTEFVERAGLDASRALVLLHYSAESTSDEAIADFKLVGPMEKLPIVLVNIQKEGDNLQLEFNSFLSRILTHSQFLSM</sequence>
<dbReference type="InterPro" id="IPR027417">
    <property type="entry name" value="P-loop_NTPase"/>
</dbReference>
<dbReference type="AlphaFoldDB" id="A0A0N4VK72"/>
<dbReference type="Gene3D" id="3.40.50.300">
    <property type="entry name" value="P-loop containing nucleotide triphosphate hydrolases"/>
    <property type="match status" value="1"/>
</dbReference>
<dbReference type="OrthoDB" id="275177at2759"/>
<evidence type="ECO:0000313" key="1">
    <source>
        <dbReference type="EMBL" id="VDD95817.1"/>
    </source>
</evidence>
<keyword evidence="2" id="KW-1185">Reference proteome</keyword>
<dbReference type="STRING" id="51028.A0A0N4VK72"/>
<evidence type="ECO:0000313" key="2">
    <source>
        <dbReference type="Proteomes" id="UP000274131"/>
    </source>
</evidence>
<reference evidence="1 2" key="2">
    <citation type="submission" date="2018-10" db="EMBL/GenBank/DDBJ databases">
        <authorList>
            <consortium name="Pathogen Informatics"/>
        </authorList>
    </citation>
    <scope>NUCLEOTIDE SEQUENCE [LARGE SCALE GENOMIC DNA]</scope>
</reference>
<proteinExistence type="predicted"/>
<dbReference type="Proteomes" id="UP000274131">
    <property type="component" value="Unassembled WGS sequence"/>
</dbReference>
<name>A0A0N4VK72_ENTVE</name>
<dbReference type="WBParaSite" id="EVEC_0001125401-mRNA-1">
    <property type="protein sequence ID" value="EVEC_0001125401-mRNA-1"/>
    <property type="gene ID" value="EVEC_0001125401"/>
</dbReference>
<organism evidence="3">
    <name type="scientific">Enterobius vermicularis</name>
    <name type="common">Human pinworm</name>
    <dbReference type="NCBI Taxonomy" id="51028"/>
    <lineage>
        <taxon>Eukaryota</taxon>
        <taxon>Metazoa</taxon>
        <taxon>Ecdysozoa</taxon>
        <taxon>Nematoda</taxon>
        <taxon>Chromadorea</taxon>
        <taxon>Rhabditida</taxon>
        <taxon>Spirurina</taxon>
        <taxon>Oxyuridomorpha</taxon>
        <taxon>Oxyuroidea</taxon>
        <taxon>Oxyuridae</taxon>
        <taxon>Enterobius</taxon>
    </lineage>
</organism>
<dbReference type="EMBL" id="UXUI01010960">
    <property type="protein sequence ID" value="VDD95817.1"/>
    <property type="molecule type" value="Genomic_DNA"/>
</dbReference>
<reference evidence="3" key="1">
    <citation type="submission" date="2017-02" db="UniProtKB">
        <authorList>
            <consortium name="WormBaseParasite"/>
        </authorList>
    </citation>
    <scope>IDENTIFICATION</scope>
</reference>